<keyword evidence="3" id="KW-0206">Cytoskeleton</keyword>
<reference evidence="8" key="1">
    <citation type="submission" date="2021-06" db="EMBL/GenBank/DDBJ databases">
        <authorList>
            <person name="Hodson N. C."/>
            <person name="Mongue J. A."/>
            <person name="Jaron S. K."/>
        </authorList>
    </citation>
    <scope>NUCLEOTIDE SEQUENCE</scope>
</reference>
<feature type="region of interest" description="Disordered" evidence="6">
    <location>
        <begin position="166"/>
        <end position="200"/>
    </location>
</feature>
<comment type="similarity">
    <text evidence="5">Belongs to the CIMIP2 family.</text>
</comment>
<feature type="region of interest" description="Disordered" evidence="6">
    <location>
        <begin position="220"/>
        <end position="287"/>
    </location>
</feature>
<feature type="compositionally biased region" description="Low complexity" evidence="6">
    <location>
        <begin position="169"/>
        <end position="179"/>
    </location>
</feature>
<feature type="compositionally biased region" description="Polar residues" evidence="6">
    <location>
        <begin position="274"/>
        <end position="287"/>
    </location>
</feature>
<evidence type="ECO:0000256" key="1">
    <source>
        <dbReference type="ARBA" id="ARBA00004430"/>
    </source>
</evidence>
<accession>A0A8J2PX65</accession>
<dbReference type="Pfam" id="PF10629">
    <property type="entry name" value="CMI2B-like"/>
    <property type="match status" value="1"/>
</dbReference>
<name>A0A8J2PX65_9HEXA</name>
<dbReference type="GO" id="GO:0015630">
    <property type="term" value="C:microtubule cytoskeleton"/>
    <property type="evidence" value="ECO:0007669"/>
    <property type="project" value="UniProtKB-ARBA"/>
</dbReference>
<evidence type="ECO:0000256" key="2">
    <source>
        <dbReference type="ARBA" id="ARBA00022490"/>
    </source>
</evidence>
<evidence type="ECO:0000256" key="3">
    <source>
        <dbReference type="ARBA" id="ARBA00023212"/>
    </source>
</evidence>
<dbReference type="PANTHER" id="PTHR22146">
    <property type="entry name" value="CAT EYE SYNDROME CRITICAL REGION PROTEIN 6"/>
    <property type="match status" value="1"/>
</dbReference>
<dbReference type="OrthoDB" id="2019884at2759"/>
<sequence>MYAVKGVSQLNVLLGFSLELELEIPHVSLKPGYIEEPYHLPGYTGHIPTMRYRHGGSFGRTSRNIFEDPCVAFAPIPVLVPIYDPKYPTNNSLNQRMEPNSASNTCRWPCQKIQKYPLRKVQPPRIEANRPKTATGLSEQDNNGNKGNRNSAYEIEIFQLPCWPAPTGAENSAQSNKNSASKHKNTELHQRPVTASCDTSYSHKTLNSDLNKLINEAFQQDPPPAETEHCTKQIRNSRPPSRVSSQMSGLNRNQPCKEEFSSRLNIKETLPIRPQTSYGTPNNHMPMQASTGCNRCYDTSWEADNPMKQDVRRDWNYRNFSVEPKPGGSLNTELSGTECEGTPDSVNFPMDRDSSSTPRNTRRVNRGPFAKNNDNYSSCSFDIDTNIYRFSEALAPSYTGHVPGYVFSSDGCTYGQATCGTKQYLEKCMLFNMTNDDNSI</sequence>
<comment type="subcellular location">
    <subcellularLocation>
        <location evidence="1">Cytoplasm</location>
        <location evidence="1">Cytoskeleton</location>
        <location evidence="1">Cilium axoneme</location>
    </subcellularLocation>
</comment>
<feature type="compositionally biased region" description="Polar residues" evidence="6">
    <location>
        <begin position="135"/>
        <end position="149"/>
    </location>
</feature>
<feature type="domain" description="Ciliary microtubule inner protein 2A-C-like" evidence="7">
    <location>
        <begin position="36"/>
        <end position="68"/>
    </location>
</feature>
<dbReference type="GO" id="GO:0005930">
    <property type="term" value="C:axoneme"/>
    <property type="evidence" value="ECO:0007669"/>
    <property type="project" value="UniProtKB-SubCell"/>
</dbReference>
<evidence type="ECO:0000256" key="5">
    <source>
        <dbReference type="ARBA" id="ARBA00035661"/>
    </source>
</evidence>
<keyword evidence="2" id="KW-0963">Cytoplasm</keyword>
<comment type="caution">
    <text evidence="8">The sequence shown here is derived from an EMBL/GenBank/DDBJ whole genome shotgun (WGS) entry which is preliminary data.</text>
</comment>
<protein>
    <recommendedName>
        <fullName evidence="7">Ciliary microtubule inner protein 2A-C-like domain-containing protein</fullName>
    </recommendedName>
</protein>
<dbReference type="AlphaFoldDB" id="A0A8J2PX65"/>
<evidence type="ECO:0000259" key="7">
    <source>
        <dbReference type="Pfam" id="PF10629"/>
    </source>
</evidence>
<dbReference type="Proteomes" id="UP000708208">
    <property type="component" value="Unassembled WGS sequence"/>
</dbReference>
<evidence type="ECO:0000313" key="9">
    <source>
        <dbReference type="Proteomes" id="UP000708208"/>
    </source>
</evidence>
<keyword evidence="4" id="KW-0966">Cell projection</keyword>
<keyword evidence="9" id="KW-1185">Reference proteome</keyword>
<evidence type="ECO:0000256" key="4">
    <source>
        <dbReference type="ARBA" id="ARBA00023273"/>
    </source>
</evidence>
<feature type="compositionally biased region" description="Polar residues" evidence="6">
    <location>
        <begin position="233"/>
        <end position="254"/>
    </location>
</feature>
<dbReference type="PANTHER" id="PTHR22146:SF8">
    <property type="entry name" value="PROTEIN FAM166B"/>
    <property type="match status" value="1"/>
</dbReference>
<dbReference type="EMBL" id="CAJVCH010571124">
    <property type="protein sequence ID" value="CAG7836684.1"/>
    <property type="molecule type" value="Genomic_DNA"/>
</dbReference>
<proteinExistence type="inferred from homology"/>
<evidence type="ECO:0000313" key="8">
    <source>
        <dbReference type="EMBL" id="CAG7836684.1"/>
    </source>
</evidence>
<organism evidence="8 9">
    <name type="scientific">Allacma fusca</name>
    <dbReference type="NCBI Taxonomy" id="39272"/>
    <lineage>
        <taxon>Eukaryota</taxon>
        <taxon>Metazoa</taxon>
        <taxon>Ecdysozoa</taxon>
        <taxon>Arthropoda</taxon>
        <taxon>Hexapoda</taxon>
        <taxon>Collembola</taxon>
        <taxon>Symphypleona</taxon>
        <taxon>Sminthuridae</taxon>
        <taxon>Allacma</taxon>
    </lineage>
</organism>
<gene>
    <name evidence="8" type="ORF">AFUS01_LOCUS45903</name>
</gene>
<feature type="region of interest" description="Disordered" evidence="6">
    <location>
        <begin position="324"/>
        <end position="369"/>
    </location>
</feature>
<evidence type="ECO:0000256" key="6">
    <source>
        <dbReference type="SAM" id="MobiDB-lite"/>
    </source>
</evidence>
<feature type="region of interest" description="Disordered" evidence="6">
    <location>
        <begin position="126"/>
        <end position="149"/>
    </location>
</feature>
<dbReference type="InterPro" id="IPR018902">
    <property type="entry name" value="CMI2A-C-like_dom"/>
</dbReference>